<dbReference type="AlphaFoldDB" id="A0A0E0L7S7"/>
<dbReference type="OMA" id="YMASHEH"/>
<feature type="domain" description="Fe2OG dioxygenase" evidence="13">
    <location>
        <begin position="217"/>
        <end position="319"/>
    </location>
</feature>
<evidence type="ECO:0000256" key="2">
    <source>
        <dbReference type="ARBA" id="ARBA00004123"/>
    </source>
</evidence>
<evidence type="ECO:0000313" key="14">
    <source>
        <dbReference type="EnsemblPlants" id="OPUNC06G02880.1"/>
    </source>
</evidence>
<reference evidence="14" key="1">
    <citation type="submission" date="2015-04" db="UniProtKB">
        <authorList>
            <consortium name="EnsemblPlants"/>
        </authorList>
    </citation>
    <scope>IDENTIFICATION</scope>
</reference>
<dbReference type="PANTHER" id="PTHR47991">
    <property type="entry name" value="OXOGLUTARATE/IRON-DEPENDENT DIOXYGENASE"/>
    <property type="match status" value="1"/>
</dbReference>
<dbReference type="Pfam" id="PF14226">
    <property type="entry name" value="DIOX_N"/>
    <property type="match status" value="1"/>
</dbReference>
<evidence type="ECO:0000256" key="9">
    <source>
        <dbReference type="ARBA" id="ARBA00023002"/>
    </source>
</evidence>
<dbReference type="EnsemblPlants" id="OPUNC06G02880.1">
    <property type="protein sequence ID" value="OPUNC06G02880.1"/>
    <property type="gene ID" value="OPUNC06G02880"/>
</dbReference>
<dbReference type="Pfam" id="PF03171">
    <property type="entry name" value="2OG-FeII_Oxy"/>
    <property type="match status" value="2"/>
</dbReference>
<dbReference type="InterPro" id="IPR050295">
    <property type="entry name" value="Plant_2OG-oxidoreductases"/>
</dbReference>
<evidence type="ECO:0000256" key="4">
    <source>
        <dbReference type="ARBA" id="ARBA00008056"/>
    </source>
</evidence>
<comment type="similarity">
    <text evidence="4">Belongs to the iron/ascorbate-dependent oxidoreductase family.</text>
</comment>
<evidence type="ECO:0000256" key="5">
    <source>
        <dbReference type="ARBA" id="ARBA00022473"/>
    </source>
</evidence>
<keyword evidence="5" id="KW-0217">Developmental protein</keyword>
<evidence type="ECO:0000256" key="11">
    <source>
        <dbReference type="ARBA" id="ARBA00023242"/>
    </source>
</evidence>
<dbReference type="GO" id="GO:0005634">
    <property type="term" value="C:nucleus"/>
    <property type="evidence" value="ECO:0007669"/>
    <property type="project" value="UniProtKB-SubCell"/>
</dbReference>
<evidence type="ECO:0000256" key="8">
    <source>
        <dbReference type="ARBA" id="ARBA00022964"/>
    </source>
</evidence>
<name>A0A0E0L7S7_ORYPU</name>
<dbReference type="HOGENOM" id="CLU_010119_14_3_1"/>
<keyword evidence="7" id="KW-0479">Metal-binding</keyword>
<organism evidence="14">
    <name type="scientific">Oryza punctata</name>
    <name type="common">Red rice</name>
    <dbReference type="NCBI Taxonomy" id="4537"/>
    <lineage>
        <taxon>Eukaryota</taxon>
        <taxon>Viridiplantae</taxon>
        <taxon>Streptophyta</taxon>
        <taxon>Embryophyta</taxon>
        <taxon>Tracheophyta</taxon>
        <taxon>Spermatophyta</taxon>
        <taxon>Magnoliopsida</taxon>
        <taxon>Liliopsida</taxon>
        <taxon>Poales</taxon>
        <taxon>Poaceae</taxon>
        <taxon>BOP clade</taxon>
        <taxon>Oryzoideae</taxon>
        <taxon>Oryzeae</taxon>
        <taxon>Oryzinae</taxon>
        <taxon>Oryza</taxon>
    </lineage>
</organism>
<dbReference type="InterPro" id="IPR026992">
    <property type="entry name" value="DIOX_N"/>
</dbReference>
<dbReference type="SUPFAM" id="SSF51197">
    <property type="entry name" value="Clavaminate synthase-like"/>
    <property type="match status" value="2"/>
</dbReference>
<dbReference type="GO" id="GO:0051213">
    <property type="term" value="F:dioxygenase activity"/>
    <property type="evidence" value="ECO:0007669"/>
    <property type="project" value="UniProtKB-KW"/>
</dbReference>
<dbReference type="InterPro" id="IPR005123">
    <property type="entry name" value="Oxoglu/Fe-dep_dioxygenase_dom"/>
</dbReference>
<proteinExistence type="inferred from homology"/>
<dbReference type="Gene3D" id="2.60.120.330">
    <property type="entry name" value="B-lactam Antibiotic, Isopenicillin N Synthase, Chain"/>
    <property type="match status" value="2"/>
</dbReference>
<comment type="cofactor">
    <cofactor evidence="1">
        <name>L-ascorbate</name>
        <dbReference type="ChEBI" id="CHEBI:38290"/>
    </cofactor>
</comment>
<keyword evidence="15" id="KW-1185">Reference proteome</keyword>
<evidence type="ECO:0000256" key="10">
    <source>
        <dbReference type="ARBA" id="ARBA00023004"/>
    </source>
</evidence>
<evidence type="ECO:0000256" key="7">
    <source>
        <dbReference type="ARBA" id="ARBA00022723"/>
    </source>
</evidence>
<evidence type="ECO:0000259" key="13">
    <source>
        <dbReference type="PROSITE" id="PS51471"/>
    </source>
</evidence>
<accession>A0A0E0L7S7</accession>
<dbReference type="GO" id="GO:0046872">
    <property type="term" value="F:metal ion binding"/>
    <property type="evidence" value="ECO:0007669"/>
    <property type="project" value="UniProtKB-KW"/>
</dbReference>
<dbReference type="FunFam" id="2.60.120.330:FF:000015">
    <property type="entry name" value="Protein DMR6-LIKE OXYGENASE 1"/>
    <property type="match status" value="1"/>
</dbReference>
<keyword evidence="11" id="KW-0539">Nucleus</keyword>
<sequence>MAILDVTVERAKIGDGSSESEAELGLGVRHLCESGITTLPARYVLPPADRPGNPCSALLPVVDLAALRAGDPCQLAALHAACRDYGFFQLLNHGVPPDVGRAMLDAARRFFFDLPLPARARYMSADIRAAVRYGTSFNQLNDGVLSWRDFLKLLIRDTRRLADVVPSWPDAPEDLRPAAAAYARACQRVFRELMEAALDALGIVRCRGELLEECDGGSQMMMLNCFPACPEPELTLGMPPHSDYGMLTILLQDEVRGLEVSYGEGGGGWAVVEALPGAVVVNVGDHLEILSNGRYRSVLHRVRVNGRRARVSVASLHSLPAERVIGPAAELVDEQRDRPRRYMDTDMAAFLAYLASAEGKHKSFSTPAGSTSFHLVVRQLMNASRSSSFVTKSMGAVQADYGEGGGGWAVVEALPGAVVVNVGDHLEILSNGRYRSVLHRVRVNGRRARVSVASLHSLPAERVIGPAAELVDEQRDRPRRYMDTDMAAFLAYLASAEGKHKSFLHSRRINIISSSSSSSSSSCRQAADEC</sequence>
<dbReference type="Gramene" id="OPUNC06G02880.1">
    <property type="protein sequence ID" value="OPUNC06G02880.1"/>
    <property type="gene ID" value="OPUNC06G02880"/>
</dbReference>
<dbReference type="PROSITE" id="PS51471">
    <property type="entry name" value="FE2OG_OXY"/>
    <property type="match status" value="1"/>
</dbReference>
<dbReference type="PRINTS" id="PR00682">
    <property type="entry name" value="IPNSYNTHASE"/>
</dbReference>
<comment type="function">
    <text evidence="12">Involved in the regulation of shoot development and salicylic acid (SA) homeostasis.</text>
</comment>
<protein>
    <recommendedName>
        <fullName evidence="13">Fe2OG dioxygenase domain-containing protein</fullName>
    </recommendedName>
</protein>
<dbReference type="GO" id="GO:0005737">
    <property type="term" value="C:cytoplasm"/>
    <property type="evidence" value="ECO:0007669"/>
    <property type="project" value="UniProtKB-SubCell"/>
</dbReference>
<dbReference type="InterPro" id="IPR027443">
    <property type="entry name" value="IPNS-like_sf"/>
</dbReference>
<dbReference type="eggNOG" id="KOG0143">
    <property type="taxonomic scope" value="Eukaryota"/>
</dbReference>
<comment type="subcellular location">
    <subcellularLocation>
        <location evidence="3">Cytoplasm</location>
    </subcellularLocation>
    <subcellularLocation>
        <location evidence="2">Nucleus</location>
    </subcellularLocation>
</comment>
<dbReference type="InterPro" id="IPR044861">
    <property type="entry name" value="IPNS-like_FE2OG_OXY"/>
</dbReference>
<evidence type="ECO:0000256" key="12">
    <source>
        <dbReference type="ARBA" id="ARBA00059922"/>
    </source>
</evidence>
<evidence type="ECO:0000256" key="6">
    <source>
        <dbReference type="ARBA" id="ARBA00022490"/>
    </source>
</evidence>
<keyword evidence="6" id="KW-0963">Cytoplasm</keyword>
<reference evidence="14" key="2">
    <citation type="submission" date="2018-05" db="EMBL/GenBank/DDBJ databases">
        <title>OpunRS2 (Oryza punctata Reference Sequence Version 2).</title>
        <authorList>
            <person name="Zhang J."/>
            <person name="Kudrna D."/>
            <person name="Lee S."/>
            <person name="Talag J."/>
            <person name="Welchert J."/>
            <person name="Wing R.A."/>
        </authorList>
    </citation>
    <scope>NUCLEOTIDE SEQUENCE [LARGE SCALE GENOMIC DNA]</scope>
</reference>
<keyword evidence="8" id="KW-0223">Dioxygenase</keyword>
<keyword evidence="9" id="KW-0560">Oxidoreductase</keyword>
<evidence type="ECO:0000256" key="3">
    <source>
        <dbReference type="ARBA" id="ARBA00004496"/>
    </source>
</evidence>
<evidence type="ECO:0000313" key="15">
    <source>
        <dbReference type="Proteomes" id="UP000026962"/>
    </source>
</evidence>
<dbReference type="Proteomes" id="UP000026962">
    <property type="component" value="Chromosome 6"/>
</dbReference>
<dbReference type="STRING" id="4537.A0A0E0L7S7"/>
<keyword evidence="10" id="KW-0408">Iron</keyword>
<evidence type="ECO:0000256" key="1">
    <source>
        <dbReference type="ARBA" id="ARBA00001961"/>
    </source>
</evidence>